<feature type="domain" description="CUB" evidence="3">
    <location>
        <begin position="107"/>
        <end position="226"/>
    </location>
</feature>
<name>A0A9P0NYC6_ACAOB</name>
<keyword evidence="5" id="KW-1185">Reference proteome</keyword>
<dbReference type="PROSITE" id="PS01180">
    <property type="entry name" value="CUB"/>
    <property type="match status" value="1"/>
</dbReference>
<dbReference type="InterPro" id="IPR058698">
    <property type="entry name" value="CUB_metazoa"/>
</dbReference>
<dbReference type="InterPro" id="IPR000859">
    <property type="entry name" value="CUB_dom"/>
</dbReference>
<dbReference type="InterPro" id="IPR035914">
    <property type="entry name" value="Sperma_CUB_dom_sf"/>
</dbReference>
<dbReference type="AlphaFoldDB" id="A0A9P0NYC6"/>
<accession>A0A9P0NYC6</accession>
<protein>
    <recommendedName>
        <fullName evidence="3">CUB domain-containing protein</fullName>
    </recommendedName>
</protein>
<dbReference type="PANTHER" id="PTHR33236">
    <property type="entry name" value="INTRAFLAGELLAR TRANSPORT PROTEIN 122 FAMILY PROTEIN-RELATED"/>
    <property type="match status" value="1"/>
</dbReference>
<comment type="caution">
    <text evidence="2">Lacks conserved residue(s) required for the propagation of feature annotation.</text>
</comment>
<reference evidence="4" key="1">
    <citation type="submission" date="2022-03" db="EMBL/GenBank/DDBJ databases">
        <authorList>
            <person name="Sayadi A."/>
        </authorList>
    </citation>
    <scope>NUCLEOTIDE SEQUENCE</scope>
</reference>
<dbReference type="Pfam" id="PF26080">
    <property type="entry name" value="CUB_animal"/>
    <property type="match status" value="1"/>
</dbReference>
<keyword evidence="1" id="KW-1015">Disulfide bond</keyword>
<organism evidence="4 5">
    <name type="scientific">Acanthoscelides obtectus</name>
    <name type="common">Bean weevil</name>
    <name type="synonym">Bruchus obtectus</name>
    <dbReference type="NCBI Taxonomy" id="200917"/>
    <lineage>
        <taxon>Eukaryota</taxon>
        <taxon>Metazoa</taxon>
        <taxon>Ecdysozoa</taxon>
        <taxon>Arthropoda</taxon>
        <taxon>Hexapoda</taxon>
        <taxon>Insecta</taxon>
        <taxon>Pterygota</taxon>
        <taxon>Neoptera</taxon>
        <taxon>Endopterygota</taxon>
        <taxon>Coleoptera</taxon>
        <taxon>Polyphaga</taxon>
        <taxon>Cucujiformia</taxon>
        <taxon>Chrysomeloidea</taxon>
        <taxon>Chrysomelidae</taxon>
        <taxon>Bruchinae</taxon>
        <taxon>Bruchini</taxon>
        <taxon>Acanthoscelides</taxon>
    </lineage>
</organism>
<evidence type="ECO:0000313" key="4">
    <source>
        <dbReference type="EMBL" id="CAH1961906.1"/>
    </source>
</evidence>
<gene>
    <name evidence="4" type="ORF">ACAOBT_LOCUS4389</name>
</gene>
<dbReference type="EMBL" id="CAKOFQ010006698">
    <property type="protein sequence ID" value="CAH1961906.1"/>
    <property type="molecule type" value="Genomic_DNA"/>
</dbReference>
<dbReference type="Pfam" id="PF00431">
    <property type="entry name" value="CUB"/>
    <property type="match status" value="1"/>
</dbReference>
<comment type="caution">
    <text evidence="4">The sequence shown here is derived from an EMBL/GenBank/DDBJ whole genome shotgun (WGS) entry which is preliminary data.</text>
</comment>
<evidence type="ECO:0000313" key="5">
    <source>
        <dbReference type="Proteomes" id="UP001152888"/>
    </source>
</evidence>
<evidence type="ECO:0000256" key="1">
    <source>
        <dbReference type="ARBA" id="ARBA00023157"/>
    </source>
</evidence>
<evidence type="ECO:0000259" key="3">
    <source>
        <dbReference type="PROSITE" id="PS01180"/>
    </source>
</evidence>
<dbReference type="PANTHER" id="PTHR33236:SF5">
    <property type="entry name" value="CUB DOMAIN-CONTAINING PROTEIN"/>
    <property type="match status" value="1"/>
</dbReference>
<dbReference type="OrthoDB" id="6337346at2759"/>
<dbReference type="Gene3D" id="2.60.120.290">
    <property type="entry name" value="Spermadhesin, CUB domain"/>
    <property type="match status" value="1"/>
</dbReference>
<dbReference type="Proteomes" id="UP001152888">
    <property type="component" value="Unassembled WGS sequence"/>
</dbReference>
<evidence type="ECO:0000256" key="2">
    <source>
        <dbReference type="PROSITE-ProRule" id="PRU00059"/>
    </source>
</evidence>
<sequence>MLQVGTVVSRFTCIRMKWQVPLLSVIIVLCLEAGMAKEIRPLNTEAAQRTAKFFGVGLVRFQNAPCKSGSNLDGTCYRRRQCADINGAAGSNCASGIGVCCIIQRTCGDTSSWNSTYFSNANFPTAVTGNTRCVMTIQRCNPDICQVRIDFLSMSLAQPNATGVCTTDALLITGGAGNVPVICGENTGQHVYADFNGNDNIVMTITTGASSNLGRNWNFKVTQIACACPTRAPSGCLQFFNSTSGTVNSFNFGTGGNSIDPNTGLPGTRQLVNQNYGVCVHMLPGYCSIRWSSNNFVVSGVPQANFGALTNGDCTTDFVVIPNPSYINGTPVNSDRFCGTAFNTVTTSSKPFVMTVVTNGDETNDVRNEGFSMMFTQLPCTNDVIAVGRK</sequence>
<proteinExistence type="predicted"/>
<dbReference type="SUPFAM" id="SSF49854">
    <property type="entry name" value="Spermadhesin, CUB domain"/>
    <property type="match status" value="1"/>
</dbReference>